<dbReference type="AlphaFoldDB" id="A0A2N5W488"/>
<comment type="caution">
    <text evidence="1">The sequence shown here is derived from an EMBL/GenBank/DDBJ whole genome shotgun (WGS) entry which is preliminary data.</text>
</comment>
<accession>A0A2N5W488</accession>
<proteinExistence type="predicted"/>
<sequence>MAPRSRQSLYGFHYGSQLPVTESRSQRRTRLYHQQRTKSEIGRHLRRNVIPTNIPELIAGGQPANSESDANGRLDFDKLWLWEDTGEMMDQEDSISLAQMRALHEELIQQQKFKNWNDVMAALFPAYLHLKKETQNWTGSNSFDNYSSLICNCPPGNRKASSEFSLTSAPALLIRSTYWQTAMLQALRGGMSQCRSDYLPRVLRRNFVASVDVYRRLRSMQANLVQTVTSTTKQDILAQRSCPACFGESFPVTNPTQPTDNSKVFVCLDGNFQHRHHERASKNYVALEDQPLFIKPDELELANSKILEGERSNRVSEKATAAPNNIKQLTIVGMPAPGKDVTTLGYLVVAAATMQSYHSVISIRVVRGGVIQRP</sequence>
<organism evidence="1 2">
    <name type="scientific">Puccinia coronata f. sp. avenae</name>
    <dbReference type="NCBI Taxonomy" id="200324"/>
    <lineage>
        <taxon>Eukaryota</taxon>
        <taxon>Fungi</taxon>
        <taxon>Dikarya</taxon>
        <taxon>Basidiomycota</taxon>
        <taxon>Pucciniomycotina</taxon>
        <taxon>Pucciniomycetes</taxon>
        <taxon>Pucciniales</taxon>
        <taxon>Pucciniaceae</taxon>
        <taxon>Puccinia</taxon>
    </lineage>
</organism>
<dbReference type="PANTHER" id="PTHR33096:SF1">
    <property type="entry name" value="CXC1-LIKE CYSTEINE CLUSTER ASSOCIATED WITH KDZ TRANSPOSASES DOMAIN-CONTAINING PROTEIN"/>
    <property type="match status" value="1"/>
</dbReference>
<keyword evidence="2" id="KW-1185">Reference proteome</keyword>
<dbReference type="EMBL" id="PGCJ01000014">
    <property type="protein sequence ID" value="PLW57059.1"/>
    <property type="molecule type" value="Genomic_DNA"/>
</dbReference>
<dbReference type="PANTHER" id="PTHR33096">
    <property type="entry name" value="CXC2 DOMAIN-CONTAINING PROTEIN"/>
    <property type="match status" value="1"/>
</dbReference>
<evidence type="ECO:0008006" key="3">
    <source>
        <dbReference type="Google" id="ProtNLM"/>
    </source>
</evidence>
<protein>
    <recommendedName>
        <fullName evidence="3">CxC1-like cysteine cluster associated with KDZ transposases domain-containing protein</fullName>
    </recommendedName>
</protein>
<evidence type="ECO:0000313" key="1">
    <source>
        <dbReference type="EMBL" id="PLW57059.1"/>
    </source>
</evidence>
<name>A0A2N5W488_9BASI</name>
<evidence type="ECO:0000313" key="2">
    <source>
        <dbReference type="Proteomes" id="UP000235388"/>
    </source>
</evidence>
<dbReference type="Proteomes" id="UP000235388">
    <property type="component" value="Unassembled WGS sequence"/>
</dbReference>
<reference evidence="1 2" key="1">
    <citation type="submission" date="2017-11" db="EMBL/GenBank/DDBJ databases">
        <title>De novo assembly and phasing of dikaryotic genomes from two isolates of Puccinia coronata f. sp. avenae, the causal agent of oat crown rust.</title>
        <authorList>
            <person name="Miller M.E."/>
            <person name="Zhang Y."/>
            <person name="Omidvar V."/>
            <person name="Sperschneider J."/>
            <person name="Schwessinger B."/>
            <person name="Raley C."/>
            <person name="Palmer J.M."/>
            <person name="Garnica D."/>
            <person name="Upadhyaya N."/>
            <person name="Rathjen J."/>
            <person name="Taylor J.M."/>
            <person name="Park R.F."/>
            <person name="Dodds P.N."/>
            <person name="Hirsch C.D."/>
            <person name="Kianian S.F."/>
            <person name="Figueroa M."/>
        </authorList>
    </citation>
    <scope>NUCLEOTIDE SEQUENCE [LARGE SCALE GENOMIC DNA]</scope>
    <source>
        <strain evidence="1">12NC29</strain>
    </source>
</reference>
<dbReference type="STRING" id="200324.A0A2N5W488"/>
<gene>
    <name evidence="1" type="ORF">PCANC_01901</name>
</gene>
<dbReference type="OrthoDB" id="2506489at2759"/>